<dbReference type="EMBL" id="BAABJP010000002">
    <property type="protein sequence ID" value="GAA5147418.1"/>
    <property type="molecule type" value="Genomic_DNA"/>
</dbReference>
<proteinExistence type="predicted"/>
<evidence type="ECO:0008006" key="4">
    <source>
        <dbReference type="Google" id="ProtNLM"/>
    </source>
</evidence>
<evidence type="ECO:0000256" key="1">
    <source>
        <dbReference type="SAM" id="Phobius"/>
    </source>
</evidence>
<feature type="transmembrane region" description="Helical" evidence="1">
    <location>
        <begin position="183"/>
        <end position="203"/>
    </location>
</feature>
<keyword evidence="1" id="KW-0812">Transmembrane</keyword>
<keyword evidence="1" id="KW-0472">Membrane</keyword>
<name>A0ABP9PJ61_9PSEU</name>
<sequence>MFRRVNRTDPALFKPVGPCRVLTKPIPPNIADRLNDATMVSTALFTLGSGHRVVGKAHAALLLWTLSYRNSWSMIFHSDNTLVLHTLVLGAARSADAVSLDSLAGRARPEPHPRYGWPLQLMNAASTLTYLLAGIAKVVGPSGWGWAKGDGLRRQVAMDGIRKEVYGSRAEPTAYKLYPYRGLFTAFAVGSLALELLAPLGLLNRRLGRIWAVNTFGMHWGIKVIMGIRFRYQLSGISFVPWFDIEKLPQHAASLARLLTRR</sequence>
<accession>A0ABP9PJ61</accession>
<gene>
    <name evidence="2" type="ORF">GCM10023321_08290</name>
</gene>
<organism evidence="2 3">
    <name type="scientific">Pseudonocardia eucalypti</name>
    <dbReference type="NCBI Taxonomy" id="648755"/>
    <lineage>
        <taxon>Bacteria</taxon>
        <taxon>Bacillati</taxon>
        <taxon>Actinomycetota</taxon>
        <taxon>Actinomycetes</taxon>
        <taxon>Pseudonocardiales</taxon>
        <taxon>Pseudonocardiaceae</taxon>
        <taxon>Pseudonocardia</taxon>
    </lineage>
</organism>
<dbReference type="Proteomes" id="UP001428817">
    <property type="component" value="Unassembled WGS sequence"/>
</dbReference>
<evidence type="ECO:0000313" key="2">
    <source>
        <dbReference type="EMBL" id="GAA5147418.1"/>
    </source>
</evidence>
<comment type="caution">
    <text evidence="2">The sequence shown here is derived from an EMBL/GenBank/DDBJ whole genome shotgun (WGS) entry which is preliminary data.</text>
</comment>
<keyword evidence="1" id="KW-1133">Transmembrane helix</keyword>
<evidence type="ECO:0000313" key="3">
    <source>
        <dbReference type="Proteomes" id="UP001428817"/>
    </source>
</evidence>
<protein>
    <recommendedName>
        <fullName evidence="4">HTTM domain-containing protein</fullName>
    </recommendedName>
</protein>
<keyword evidence="3" id="KW-1185">Reference proteome</keyword>
<reference evidence="3" key="1">
    <citation type="journal article" date="2019" name="Int. J. Syst. Evol. Microbiol.">
        <title>The Global Catalogue of Microorganisms (GCM) 10K type strain sequencing project: providing services to taxonomists for standard genome sequencing and annotation.</title>
        <authorList>
            <consortium name="The Broad Institute Genomics Platform"/>
            <consortium name="The Broad Institute Genome Sequencing Center for Infectious Disease"/>
            <person name="Wu L."/>
            <person name="Ma J."/>
        </authorList>
    </citation>
    <scope>NUCLEOTIDE SEQUENCE [LARGE SCALE GENOMIC DNA]</scope>
    <source>
        <strain evidence="3">JCM 18303</strain>
    </source>
</reference>